<reference evidence="4" key="1">
    <citation type="submission" date="2018-12" db="EMBL/GenBank/DDBJ databases">
        <title>Complete genome sequencing of Jeotgalibaca sp. H21T32.</title>
        <authorList>
            <person name="Bae J.-W."/>
            <person name="Lee S.-Y."/>
        </authorList>
    </citation>
    <scope>NUCLEOTIDE SEQUENCE [LARGE SCALE GENOMIC DNA]</scope>
    <source>
        <strain evidence="4">H21T32</strain>
    </source>
</reference>
<dbReference type="OrthoDB" id="9803736at2"/>
<evidence type="ECO:0000256" key="1">
    <source>
        <dbReference type="ARBA" id="ARBA00022801"/>
    </source>
</evidence>
<name>A0A3S9H8X7_9LACT</name>
<dbReference type="Pfam" id="PF04471">
    <property type="entry name" value="Mrr_cat"/>
    <property type="match status" value="1"/>
</dbReference>
<keyword evidence="1" id="KW-0378">Hydrolase</keyword>
<dbReference type="GO" id="GO:0016787">
    <property type="term" value="F:hydrolase activity"/>
    <property type="evidence" value="ECO:0007669"/>
    <property type="project" value="UniProtKB-KW"/>
</dbReference>
<feature type="domain" description="Restriction endonuclease type IV Mrr" evidence="2">
    <location>
        <begin position="19"/>
        <end position="141"/>
    </location>
</feature>
<organism evidence="3 4">
    <name type="scientific">Jeotgalibaca ciconiae</name>
    <dbReference type="NCBI Taxonomy" id="2496265"/>
    <lineage>
        <taxon>Bacteria</taxon>
        <taxon>Bacillati</taxon>
        <taxon>Bacillota</taxon>
        <taxon>Bacilli</taxon>
        <taxon>Lactobacillales</taxon>
        <taxon>Carnobacteriaceae</taxon>
        <taxon>Jeotgalibaca</taxon>
    </lineage>
</organism>
<proteinExistence type="predicted"/>
<dbReference type="KEGG" id="jeh:EJN90_03070"/>
<dbReference type="AlphaFoldDB" id="A0A3S9H8X7"/>
<dbReference type="InterPro" id="IPR007560">
    <property type="entry name" value="Restrct_endonuc_IV_Mrr"/>
</dbReference>
<keyword evidence="4" id="KW-1185">Reference proteome</keyword>
<gene>
    <name evidence="3" type="ORF">EJN90_03070</name>
</gene>
<sequence length="260" mass="30273">MKSSENFICEVMVMNNTSQIKGEKFESIVEKIYIQIANNERIKAKVEKRVPMLGADGASHEIDVLYSFEHFGVKYRVAVECKNWKNPINVSQLRDFSYKLEKIGNINGIFISAESKFQDGAQKVSTYNGIKLIKYDEFDRFINGQNDQYLVPDYKTIGDPFWMFMNSTGKNSIEQNVFLEEGILLFENKYFAEQFQKLCLLNYGDIKLVGVSQSHLNEIKSLKNKNKVSVKLFNQFTSDLYKTPYHFWDLDASDIEMYIR</sequence>
<dbReference type="EMBL" id="CP034465">
    <property type="protein sequence ID" value="AZP03731.1"/>
    <property type="molecule type" value="Genomic_DNA"/>
</dbReference>
<dbReference type="InterPro" id="IPR011856">
    <property type="entry name" value="tRNA_endonuc-like_dom_sf"/>
</dbReference>
<dbReference type="GO" id="GO:0004519">
    <property type="term" value="F:endonuclease activity"/>
    <property type="evidence" value="ECO:0007669"/>
    <property type="project" value="InterPro"/>
</dbReference>
<dbReference type="Gene3D" id="3.40.1350.10">
    <property type="match status" value="1"/>
</dbReference>
<dbReference type="InterPro" id="IPR011335">
    <property type="entry name" value="Restrct_endonuc-II-like"/>
</dbReference>
<dbReference type="GO" id="GO:0009307">
    <property type="term" value="P:DNA restriction-modification system"/>
    <property type="evidence" value="ECO:0007669"/>
    <property type="project" value="InterPro"/>
</dbReference>
<protein>
    <recommendedName>
        <fullName evidence="2">Restriction endonuclease type IV Mrr domain-containing protein</fullName>
    </recommendedName>
</protein>
<evidence type="ECO:0000313" key="3">
    <source>
        <dbReference type="EMBL" id="AZP03731.1"/>
    </source>
</evidence>
<dbReference type="GO" id="GO:0003677">
    <property type="term" value="F:DNA binding"/>
    <property type="evidence" value="ECO:0007669"/>
    <property type="project" value="InterPro"/>
</dbReference>
<dbReference type="SUPFAM" id="SSF52980">
    <property type="entry name" value="Restriction endonuclease-like"/>
    <property type="match status" value="1"/>
</dbReference>
<dbReference type="Proteomes" id="UP000273326">
    <property type="component" value="Chromosome"/>
</dbReference>
<accession>A0A3S9H8X7</accession>
<evidence type="ECO:0000313" key="4">
    <source>
        <dbReference type="Proteomes" id="UP000273326"/>
    </source>
</evidence>
<evidence type="ECO:0000259" key="2">
    <source>
        <dbReference type="Pfam" id="PF04471"/>
    </source>
</evidence>